<organism evidence="2 3">
    <name type="scientific">Trachymyrmex septentrionalis</name>
    <dbReference type="NCBI Taxonomy" id="34720"/>
    <lineage>
        <taxon>Eukaryota</taxon>
        <taxon>Metazoa</taxon>
        <taxon>Ecdysozoa</taxon>
        <taxon>Arthropoda</taxon>
        <taxon>Hexapoda</taxon>
        <taxon>Insecta</taxon>
        <taxon>Pterygota</taxon>
        <taxon>Neoptera</taxon>
        <taxon>Endopterygota</taxon>
        <taxon>Hymenoptera</taxon>
        <taxon>Apocrita</taxon>
        <taxon>Aculeata</taxon>
        <taxon>Formicoidea</taxon>
        <taxon>Formicidae</taxon>
        <taxon>Myrmicinae</taxon>
        <taxon>Trachymyrmex</taxon>
    </lineage>
</organism>
<protein>
    <submittedName>
        <fullName evidence="2">Uncharacterized protein</fullName>
    </submittedName>
</protein>
<accession>A0A151K025</accession>
<dbReference type="Proteomes" id="UP000078541">
    <property type="component" value="Unassembled WGS sequence"/>
</dbReference>
<evidence type="ECO:0000313" key="3">
    <source>
        <dbReference type="Proteomes" id="UP000078541"/>
    </source>
</evidence>
<evidence type="ECO:0000313" key="2">
    <source>
        <dbReference type="EMBL" id="KYN41900.1"/>
    </source>
</evidence>
<evidence type="ECO:0000256" key="1">
    <source>
        <dbReference type="SAM" id="MobiDB-lite"/>
    </source>
</evidence>
<gene>
    <name evidence="2" type="ORF">ALC56_03658</name>
</gene>
<proteinExistence type="predicted"/>
<dbReference type="AlphaFoldDB" id="A0A151K025"/>
<keyword evidence="3" id="KW-1185">Reference proteome</keyword>
<name>A0A151K025_9HYME</name>
<feature type="non-terminal residue" evidence="2">
    <location>
        <position position="1"/>
    </location>
</feature>
<sequence>VDENNVEDTAREWSKREEANERIERQEREKDWSLLHKLLNVIPAYMRSKTRPSTFFELTFLSNDKYRQMLPIPLDCSVEQQT</sequence>
<reference evidence="2 3" key="1">
    <citation type="submission" date="2016-03" db="EMBL/GenBank/DDBJ databases">
        <title>Trachymyrmex septentrionalis WGS genome.</title>
        <authorList>
            <person name="Nygaard S."/>
            <person name="Hu H."/>
            <person name="Boomsma J."/>
            <person name="Zhang G."/>
        </authorList>
    </citation>
    <scope>NUCLEOTIDE SEQUENCE [LARGE SCALE GENOMIC DNA]</scope>
    <source>
        <strain evidence="2">Tsep2-gDNA-1</strain>
        <tissue evidence="2">Whole body</tissue>
    </source>
</reference>
<feature type="region of interest" description="Disordered" evidence="1">
    <location>
        <begin position="1"/>
        <end position="22"/>
    </location>
</feature>
<dbReference type="EMBL" id="KQ981410">
    <property type="protein sequence ID" value="KYN41900.1"/>
    <property type="molecule type" value="Genomic_DNA"/>
</dbReference>
<feature type="compositionally biased region" description="Basic and acidic residues" evidence="1">
    <location>
        <begin position="8"/>
        <end position="22"/>
    </location>
</feature>